<protein>
    <submittedName>
        <fullName evidence="8">Uncharacterized protein</fullName>
    </submittedName>
</protein>
<evidence type="ECO:0000313" key="8">
    <source>
        <dbReference type="EMBL" id="TRY70289.1"/>
    </source>
</evidence>
<feature type="domain" description="DUF7044" evidence="6">
    <location>
        <begin position="25"/>
        <end position="119"/>
    </location>
</feature>
<evidence type="ECO:0000256" key="1">
    <source>
        <dbReference type="SAM" id="MobiDB-lite"/>
    </source>
</evidence>
<dbReference type="InterPro" id="IPR055471">
    <property type="entry name" value="DUF7043"/>
</dbReference>
<evidence type="ECO:0000259" key="6">
    <source>
        <dbReference type="Pfam" id="PF23071"/>
    </source>
</evidence>
<accession>A0A553NXY6</accession>
<dbReference type="PANTHER" id="PTHR22255">
    <property type="entry name" value="LP06548P"/>
    <property type="match status" value="1"/>
</dbReference>
<keyword evidence="2" id="KW-1133">Transmembrane helix</keyword>
<gene>
    <name evidence="8" type="ORF">TCAL_02368</name>
</gene>
<dbReference type="Pfam" id="PF23071">
    <property type="entry name" value="DUF7044"/>
    <property type="match status" value="1"/>
</dbReference>
<keyword evidence="9" id="KW-1185">Reference proteome</keyword>
<keyword evidence="2" id="KW-0812">Transmembrane</keyword>
<keyword evidence="3" id="KW-0732">Signal</keyword>
<dbReference type="InterPro" id="IPR055470">
    <property type="entry name" value="DUF7042"/>
</dbReference>
<evidence type="ECO:0000259" key="5">
    <source>
        <dbReference type="Pfam" id="PF23070"/>
    </source>
</evidence>
<feature type="domain" description="DUF7045" evidence="7">
    <location>
        <begin position="403"/>
        <end position="504"/>
    </location>
</feature>
<dbReference type="OMA" id="DILAYHC"/>
<dbReference type="Pfam" id="PF23070">
    <property type="entry name" value="DUF7043"/>
    <property type="match status" value="1"/>
</dbReference>
<dbReference type="InterPro" id="IPR055472">
    <property type="entry name" value="DUF7044"/>
</dbReference>
<feature type="domain" description="DUF7043" evidence="5">
    <location>
        <begin position="289"/>
        <end position="391"/>
    </location>
</feature>
<feature type="chain" id="PRO_5021886143" evidence="3">
    <location>
        <begin position="25"/>
        <end position="653"/>
    </location>
</feature>
<comment type="caution">
    <text evidence="8">The sequence shown here is derived from an EMBL/GenBank/DDBJ whole genome shotgun (WGS) entry which is preliminary data.</text>
</comment>
<dbReference type="Pfam" id="PF23069">
    <property type="entry name" value="DUF7042"/>
    <property type="match status" value="1"/>
</dbReference>
<evidence type="ECO:0000313" key="9">
    <source>
        <dbReference type="Proteomes" id="UP000318571"/>
    </source>
</evidence>
<feature type="region of interest" description="Disordered" evidence="1">
    <location>
        <begin position="560"/>
        <end position="607"/>
    </location>
</feature>
<feature type="compositionally biased region" description="Basic residues" evidence="1">
    <location>
        <begin position="586"/>
        <end position="602"/>
    </location>
</feature>
<keyword evidence="2" id="KW-0472">Membrane</keyword>
<evidence type="ECO:0000259" key="7">
    <source>
        <dbReference type="Pfam" id="PF23073"/>
    </source>
</evidence>
<dbReference type="Proteomes" id="UP000318571">
    <property type="component" value="Chromosome 9"/>
</dbReference>
<dbReference type="InterPro" id="IPR055473">
    <property type="entry name" value="DUF7045"/>
</dbReference>
<sequence>MIGHANWFLLPLLVLSLTFKAVLAGCYFPLEFQGEFLTQSMTSREIAYSSLSVLFDSIPSWGTCHRRLGHHVILEDNDQTCFKCISMVSRSSNVIQIHSNGIDQCHPTEELARQNCPTQQEVRERKAQEMMFYKTRAFYGGSAISKTYCPLNGKFKFTYSINDGTEDDLECHEPLSEATDCPTGYKFDLHFKGCSFPDFDMSFQCLASWPGENGETYLSLLDTKLPQLGEEARPRYRCALFKEDSDTGLTHVALSSDSTCVNHLYSAQDGYETLHLEKLAEEEPEAPAHPQCIFPDWMQGQWEGVTIEGGEMVYRDETNFQTFRGKCLQAANADRFVVHLKTDCGSAAHYCALFQQRDVNVMEFQLGVSSSDSSDLALCNVENFSPSKWLTMGRSHILELPHCPLVGEYTGVIPDAEGLCAKSYADCNNPEVMFYTVFNCQNQTEVYEEREYRCFGQWEEDGLVYTYTKRQDLPGNECFVGVTIDENQNMVTEAGQNCERGHQPLKYGMTLQRQAKCSHEKPFEAVTQTPFTPPDFMPSINEDTLSDLEDQEEIRLLTDRPVSPRLSSTTKDGLAVSGGTPDEGHHGHKKTLSGKKHHHQHGNRATSTVSYDIYSNEIPGSGGSGAQIASSPMCMMALLTFSAVLLGLLYDHH</sequence>
<dbReference type="OrthoDB" id="6380161at2759"/>
<feature type="signal peptide" evidence="3">
    <location>
        <begin position="1"/>
        <end position="24"/>
    </location>
</feature>
<organism evidence="8 9">
    <name type="scientific">Tigriopus californicus</name>
    <name type="common">Marine copepod</name>
    <dbReference type="NCBI Taxonomy" id="6832"/>
    <lineage>
        <taxon>Eukaryota</taxon>
        <taxon>Metazoa</taxon>
        <taxon>Ecdysozoa</taxon>
        <taxon>Arthropoda</taxon>
        <taxon>Crustacea</taxon>
        <taxon>Multicrustacea</taxon>
        <taxon>Hexanauplia</taxon>
        <taxon>Copepoda</taxon>
        <taxon>Harpacticoida</taxon>
        <taxon>Harpacticidae</taxon>
        <taxon>Tigriopus</taxon>
    </lineage>
</organism>
<proteinExistence type="predicted"/>
<evidence type="ECO:0000259" key="4">
    <source>
        <dbReference type="Pfam" id="PF23069"/>
    </source>
</evidence>
<dbReference type="EMBL" id="VCGU01000009">
    <property type="protein sequence ID" value="TRY70289.1"/>
    <property type="molecule type" value="Genomic_DNA"/>
</dbReference>
<feature type="domain" description="DUF7042" evidence="4">
    <location>
        <begin position="146"/>
        <end position="276"/>
    </location>
</feature>
<name>A0A553NXY6_TIGCA</name>
<reference evidence="8 9" key="1">
    <citation type="journal article" date="2018" name="Nat. Ecol. Evol.">
        <title>Genomic signatures of mitonuclear coevolution across populations of Tigriopus californicus.</title>
        <authorList>
            <person name="Barreto F.S."/>
            <person name="Watson E.T."/>
            <person name="Lima T.G."/>
            <person name="Willett C.S."/>
            <person name="Edmands S."/>
            <person name="Li W."/>
            <person name="Burton R.S."/>
        </authorList>
    </citation>
    <scope>NUCLEOTIDE SEQUENCE [LARGE SCALE GENOMIC DNA]</scope>
    <source>
        <strain evidence="8 9">San Diego</strain>
    </source>
</reference>
<dbReference type="AlphaFoldDB" id="A0A553NXY6"/>
<evidence type="ECO:0000256" key="2">
    <source>
        <dbReference type="SAM" id="Phobius"/>
    </source>
</evidence>
<evidence type="ECO:0000256" key="3">
    <source>
        <dbReference type="SAM" id="SignalP"/>
    </source>
</evidence>
<feature type="transmembrane region" description="Helical" evidence="2">
    <location>
        <begin position="628"/>
        <end position="650"/>
    </location>
</feature>
<dbReference type="Pfam" id="PF23073">
    <property type="entry name" value="DUF7045"/>
    <property type="match status" value="1"/>
</dbReference>
<dbReference type="PANTHER" id="PTHR22255:SF4">
    <property type="entry name" value="CATION-INDEPENDENT MANNOSE-6-PHOSPHATE RECEPTOR"/>
    <property type="match status" value="1"/>
</dbReference>
<dbReference type="STRING" id="6832.A0A553NXY6"/>